<organism evidence="1 2">
    <name type="scientific">Candidatus Magasanikbacteria bacterium CG10_big_fil_rev_8_21_14_0_10_40_10</name>
    <dbReference type="NCBI Taxonomy" id="1974648"/>
    <lineage>
        <taxon>Bacteria</taxon>
        <taxon>Candidatus Magasanikiibacteriota</taxon>
    </lineage>
</organism>
<dbReference type="Proteomes" id="UP000231183">
    <property type="component" value="Unassembled WGS sequence"/>
</dbReference>
<evidence type="ECO:0000313" key="2">
    <source>
        <dbReference type="Proteomes" id="UP000231183"/>
    </source>
</evidence>
<dbReference type="EMBL" id="PFBX01000045">
    <property type="protein sequence ID" value="PIT87252.1"/>
    <property type="molecule type" value="Genomic_DNA"/>
</dbReference>
<dbReference type="AlphaFoldDB" id="A0A2M6W391"/>
<name>A0A2M6W391_9BACT</name>
<sequence length="265" mass="31773">MTNPTHTLKQKMLELTKLFRIERSLFQKLVIIYKYIRLLHRDPLAKNILQKIFDETAKTVGKTNADCFDENEFLDVKGEAIFSKEFWTYYSNLETIHGNMKRLKKCDLSDKSLYDKLCRLFSKPYSKKMFELSFEVVNSEVFERLDHESFCLEKEADNKTWFDEPNSFLYIKGKRIKINERMEITNFHKLLKHIFVSNKDNIGDDFYYAEIAEDEFHELEYKNWKKYHNACFNLNKKIAKKIGINDFLLFNTGKKGRVNINKKYL</sequence>
<reference evidence="2" key="1">
    <citation type="submission" date="2017-09" db="EMBL/GenBank/DDBJ databases">
        <title>Depth-based differentiation of microbial function through sediment-hosted aquifers and enrichment of novel symbionts in the deep terrestrial subsurface.</title>
        <authorList>
            <person name="Probst A.J."/>
            <person name="Ladd B."/>
            <person name="Jarett J.K."/>
            <person name="Geller-Mcgrath D.E."/>
            <person name="Sieber C.M.K."/>
            <person name="Emerson J.B."/>
            <person name="Anantharaman K."/>
            <person name="Thomas B.C."/>
            <person name="Malmstrom R."/>
            <person name="Stieglmeier M."/>
            <person name="Klingl A."/>
            <person name="Woyke T."/>
            <person name="Ryan C.M."/>
            <person name="Banfield J.F."/>
        </authorList>
    </citation>
    <scope>NUCLEOTIDE SEQUENCE [LARGE SCALE GENOMIC DNA]</scope>
</reference>
<evidence type="ECO:0000313" key="1">
    <source>
        <dbReference type="EMBL" id="PIT87252.1"/>
    </source>
</evidence>
<comment type="caution">
    <text evidence="1">The sequence shown here is derived from an EMBL/GenBank/DDBJ whole genome shotgun (WGS) entry which is preliminary data.</text>
</comment>
<accession>A0A2M6W391</accession>
<protein>
    <submittedName>
        <fullName evidence="1">Uncharacterized protein</fullName>
    </submittedName>
</protein>
<proteinExistence type="predicted"/>
<gene>
    <name evidence="1" type="ORF">COU31_04115</name>
</gene>